<keyword evidence="2" id="KW-0812">Transmembrane</keyword>
<dbReference type="Pfam" id="PF11611">
    <property type="entry name" value="DUF4352"/>
    <property type="match status" value="1"/>
</dbReference>
<sequence>MSQPQMPYPPHYPPVAPPAPKKNWFARHKVLGVLGALLLLIIVIAFASGGGTKSGDDGGPGAEPKPKPGIGVPVRDGKFEFIVQSFEAGVPSVGASYVTEEAQGQFVLVKLTVRNVGDREQSFTMSAQKLLDGAGRQYSVDDMATITLDQGTAFEQVNPGNSVDATIVFDVPAGTIPSQIELHDSLFSGGTTVALK</sequence>
<evidence type="ECO:0000256" key="1">
    <source>
        <dbReference type="ARBA" id="ARBA00022729"/>
    </source>
</evidence>
<keyword evidence="2" id="KW-0472">Membrane</keyword>
<accession>A0ABW7JYY9</accession>
<organism evidence="4 5">
    <name type="scientific">Antrihabitans spumae</name>
    <dbReference type="NCBI Taxonomy" id="3373370"/>
    <lineage>
        <taxon>Bacteria</taxon>
        <taxon>Bacillati</taxon>
        <taxon>Actinomycetota</taxon>
        <taxon>Actinomycetes</taxon>
        <taxon>Mycobacteriales</taxon>
        <taxon>Nocardiaceae</taxon>
        <taxon>Antrihabitans</taxon>
    </lineage>
</organism>
<dbReference type="InterPro" id="IPR029050">
    <property type="entry name" value="Immunoprotect_excell_Ig-like"/>
</dbReference>
<evidence type="ECO:0000259" key="3">
    <source>
        <dbReference type="Pfam" id="PF11611"/>
    </source>
</evidence>
<dbReference type="Gene3D" id="2.60.40.1240">
    <property type="match status" value="1"/>
</dbReference>
<evidence type="ECO:0000313" key="5">
    <source>
        <dbReference type="Proteomes" id="UP001609175"/>
    </source>
</evidence>
<gene>
    <name evidence="4" type="ORF">ACHIPZ_29290</name>
</gene>
<dbReference type="EMBL" id="JBIMSO010000143">
    <property type="protein sequence ID" value="MFH5212269.1"/>
    <property type="molecule type" value="Genomic_DNA"/>
</dbReference>
<name>A0ABW7JYY9_9NOCA</name>
<dbReference type="Proteomes" id="UP001609175">
    <property type="component" value="Unassembled WGS sequence"/>
</dbReference>
<dbReference type="InterPro" id="IPR029051">
    <property type="entry name" value="DUF4352"/>
</dbReference>
<protein>
    <submittedName>
        <fullName evidence="4">DUF4352 domain-containing protein</fullName>
    </submittedName>
</protein>
<evidence type="ECO:0000313" key="4">
    <source>
        <dbReference type="EMBL" id="MFH5212269.1"/>
    </source>
</evidence>
<proteinExistence type="predicted"/>
<comment type="caution">
    <text evidence="4">The sequence shown here is derived from an EMBL/GenBank/DDBJ whole genome shotgun (WGS) entry which is preliminary data.</text>
</comment>
<keyword evidence="1" id="KW-0732">Signal</keyword>
<keyword evidence="2" id="KW-1133">Transmembrane helix</keyword>
<feature type="transmembrane region" description="Helical" evidence="2">
    <location>
        <begin position="30"/>
        <end position="47"/>
    </location>
</feature>
<evidence type="ECO:0000256" key="2">
    <source>
        <dbReference type="SAM" id="Phobius"/>
    </source>
</evidence>
<feature type="domain" description="DUF4352" evidence="3">
    <location>
        <begin position="69"/>
        <end position="190"/>
    </location>
</feature>
<dbReference type="RefSeq" id="WP_395119484.1">
    <property type="nucleotide sequence ID" value="NZ_JBIMSO010000143.1"/>
</dbReference>
<reference evidence="4 5" key="1">
    <citation type="submission" date="2024-10" db="EMBL/GenBank/DDBJ databases">
        <authorList>
            <person name="Riesco R."/>
        </authorList>
    </citation>
    <scope>NUCLEOTIDE SEQUENCE [LARGE SCALE GENOMIC DNA]</scope>
    <source>
        <strain evidence="4 5">NCIMB 15449</strain>
    </source>
</reference>